<reference evidence="3 4" key="1">
    <citation type="submission" date="2020-07" db="EMBL/GenBank/DDBJ databases">
        <title>Genome of Haloechinothrix sp.</title>
        <authorList>
            <person name="Tang S.-K."/>
            <person name="Yang L."/>
            <person name="Zhu W.-Y."/>
        </authorList>
    </citation>
    <scope>NUCLEOTIDE SEQUENCE [LARGE SCALE GENOMIC DNA]</scope>
    <source>
        <strain evidence="3 4">YIM 98757</strain>
    </source>
</reference>
<dbReference type="InterPro" id="IPR013149">
    <property type="entry name" value="ADH-like_C"/>
</dbReference>
<keyword evidence="4" id="KW-1185">Reference proteome</keyword>
<evidence type="ECO:0000313" key="4">
    <source>
        <dbReference type="Proteomes" id="UP000582974"/>
    </source>
</evidence>
<dbReference type="GO" id="GO:0016628">
    <property type="term" value="F:oxidoreductase activity, acting on the CH-CH group of donors, NAD or NADP as acceptor"/>
    <property type="evidence" value="ECO:0007669"/>
    <property type="project" value="InterPro"/>
</dbReference>
<dbReference type="FunFam" id="3.40.50.720:FF:000121">
    <property type="entry name" value="Prostaglandin reductase 2"/>
    <property type="match status" value="1"/>
</dbReference>
<organism evidence="3 4">
    <name type="scientific">Haloechinothrix aidingensis</name>
    <dbReference type="NCBI Taxonomy" id="2752311"/>
    <lineage>
        <taxon>Bacteria</taxon>
        <taxon>Bacillati</taxon>
        <taxon>Actinomycetota</taxon>
        <taxon>Actinomycetes</taxon>
        <taxon>Pseudonocardiales</taxon>
        <taxon>Pseudonocardiaceae</taxon>
        <taxon>Haloechinothrix</taxon>
    </lineage>
</organism>
<feature type="domain" description="Enoyl reductase (ER)" evidence="2">
    <location>
        <begin position="19"/>
        <end position="332"/>
    </location>
</feature>
<dbReference type="PANTHER" id="PTHR43205:SF7">
    <property type="entry name" value="PROSTAGLANDIN REDUCTASE 1"/>
    <property type="match status" value="1"/>
</dbReference>
<dbReference type="Pfam" id="PF00107">
    <property type="entry name" value="ADH_zinc_N"/>
    <property type="match status" value="1"/>
</dbReference>
<keyword evidence="1" id="KW-0560">Oxidoreductase</keyword>
<evidence type="ECO:0000259" key="2">
    <source>
        <dbReference type="SMART" id="SM00829"/>
    </source>
</evidence>
<dbReference type="InterPro" id="IPR011032">
    <property type="entry name" value="GroES-like_sf"/>
</dbReference>
<dbReference type="InterPro" id="IPR036291">
    <property type="entry name" value="NAD(P)-bd_dom_sf"/>
</dbReference>
<dbReference type="EMBL" id="JACCKD010000007">
    <property type="protein sequence ID" value="MBA0127466.1"/>
    <property type="molecule type" value="Genomic_DNA"/>
</dbReference>
<dbReference type="InterPro" id="IPR045010">
    <property type="entry name" value="MDR_fam"/>
</dbReference>
<sequence>MPSTATEIHLASRPVGLPSKDDFAIVRAEVREPGDGEVVVRNDYLSVDPYMRGRMNDVKSYIPPFQVGEVMDGGAVGTVVASRSDELAVGDTVLHEYGWREYAVGPAKRFRAVDTTRVPASSYLSVLGMPGQTAYFGLFDVAAMRPGDTVFVSGAAGAVGSLVGQFAKLRGARRVIGSAGSADKVAYLREELGFDEAFDYKDGPVSEQLAEAAPRGIDVYFDNVGGDHLEAALTSLRTFGRVAMCGAITQYNDTEPAPGPRNLFLAVTKRLSMRGFIVMDFAERAGEFTAEVSRWVRDDRVRVRETVTSGITSMPDAFLGLFSGDNLGKMLVRLDDSA</sequence>
<dbReference type="CDD" id="cd05288">
    <property type="entry name" value="PGDH"/>
    <property type="match status" value="1"/>
</dbReference>
<protein>
    <submittedName>
        <fullName evidence="3">NADP-dependent oxidoreductase</fullName>
    </submittedName>
</protein>
<proteinExistence type="predicted"/>
<dbReference type="InterPro" id="IPR020843">
    <property type="entry name" value="ER"/>
</dbReference>
<dbReference type="Gene3D" id="3.40.50.720">
    <property type="entry name" value="NAD(P)-binding Rossmann-like Domain"/>
    <property type="match status" value="1"/>
</dbReference>
<name>A0A838ADT8_9PSEU</name>
<dbReference type="PANTHER" id="PTHR43205">
    <property type="entry name" value="PROSTAGLANDIN REDUCTASE"/>
    <property type="match status" value="1"/>
</dbReference>
<evidence type="ECO:0000313" key="3">
    <source>
        <dbReference type="EMBL" id="MBA0127466.1"/>
    </source>
</evidence>
<dbReference type="InterPro" id="IPR041694">
    <property type="entry name" value="ADH_N_2"/>
</dbReference>
<dbReference type="Proteomes" id="UP000582974">
    <property type="component" value="Unassembled WGS sequence"/>
</dbReference>
<dbReference type="SUPFAM" id="SSF50129">
    <property type="entry name" value="GroES-like"/>
    <property type="match status" value="2"/>
</dbReference>
<dbReference type="Gene3D" id="3.90.180.10">
    <property type="entry name" value="Medium-chain alcohol dehydrogenases, catalytic domain"/>
    <property type="match status" value="1"/>
</dbReference>
<evidence type="ECO:0000256" key="1">
    <source>
        <dbReference type="ARBA" id="ARBA00023002"/>
    </source>
</evidence>
<dbReference type="SMART" id="SM00829">
    <property type="entry name" value="PKS_ER"/>
    <property type="match status" value="1"/>
</dbReference>
<accession>A0A838ADT8</accession>
<dbReference type="Pfam" id="PF16884">
    <property type="entry name" value="ADH_N_2"/>
    <property type="match status" value="1"/>
</dbReference>
<dbReference type="SUPFAM" id="SSF51735">
    <property type="entry name" value="NAD(P)-binding Rossmann-fold domains"/>
    <property type="match status" value="1"/>
</dbReference>
<dbReference type="AlphaFoldDB" id="A0A838ADT8"/>
<gene>
    <name evidence="3" type="ORF">H0B56_18120</name>
</gene>
<comment type="caution">
    <text evidence="3">The sequence shown here is derived from an EMBL/GenBank/DDBJ whole genome shotgun (WGS) entry which is preliminary data.</text>
</comment>